<feature type="transmembrane region" description="Helical" evidence="8">
    <location>
        <begin position="12"/>
        <end position="36"/>
    </location>
</feature>
<evidence type="ECO:0000256" key="6">
    <source>
        <dbReference type="ARBA" id="ARBA00023170"/>
    </source>
</evidence>
<dbReference type="PROSITE" id="PS50261">
    <property type="entry name" value="G_PROTEIN_RECEP_F2_4"/>
    <property type="match status" value="1"/>
</dbReference>
<evidence type="ECO:0000256" key="3">
    <source>
        <dbReference type="ARBA" id="ARBA00022989"/>
    </source>
</evidence>
<dbReference type="GO" id="GO:0004930">
    <property type="term" value="F:G protein-coupled receptor activity"/>
    <property type="evidence" value="ECO:0007669"/>
    <property type="project" value="UniProtKB-KW"/>
</dbReference>
<dbReference type="SUPFAM" id="SSF81321">
    <property type="entry name" value="Family A G protein-coupled receptor-like"/>
    <property type="match status" value="1"/>
</dbReference>
<dbReference type="PANTHER" id="PTHR34954">
    <property type="entry name" value="EXPRESSED PROTEIN"/>
    <property type="match status" value="1"/>
</dbReference>
<evidence type="ECO:0000259" key="9">
    <source>
        <dbReference type="PROSITE" id="PS50261"/>
    </source>
</evidence>
<dbReference type="InterPro" id="IPR044160">
    <property type="entry name" value="TGD4-like"/>
</dbReference>
<dbReference type="GO" id="GO:0070300">
    <property type="term" value="F:phosphatidic acid binding"/>
    <property type="evidence" value="ECO:0007669"/>
    <property type="project" value="InterPro"/>
</dbReference>
<keyword evidence="3 8" id="KW-1133">Transmembrane helix</keyword>
<evidence type="ECO:0000256" key="1">
    <source>
        <dbReference type="ARBA" id="ARBA00004141"/>
    </source>
</evidence>
<dbReference type="OrthoDB" id="512148at2759"/>
<comment type="caution">
    <text evidence="10">The sequence shown here is derived from an EMBL/GenBank/DDBJ whole genome shotgun (WGS) entry which is preliminary data.</text>
</comment>
<evidence type="ECO:0000313" key="10">
    <source>
        <dbReference type="EMBL" id="OMO53385.1"/>
    </source>
</evidence>
<comment type="subcellular location">
    <subcellularLocation>
        <location evidence="1">Membrane</location>
        <topology evidence="1">Multi-pass membrane protein</topology>
    </subcellularLocation>
</comment>
<reference evidence="10 11" key="1">
    <citation type="submission" date="2013-09" db="EMBL/GenBank/DDBJ databases">
        <title>Corchorus capsularis genome sequencing.</title>
        <authorList>
            <person name="Alam M."/>
            <person name="Haque M.S."/>
            <person name="Islam M.S."/>
            <person name="Emdad E.M."/>
            <person name="Islam M.M."/>
            <person name="Ahmed B."/>
            <person name="Halim A."/>
            <person name="Hossen Q.M.M."/>
            <person name="Hossain M.Z."/>
            <person name="Ahmed R."/>
            <person name="Khan M.M."/>
            <person name="Islam R."/>
            <person name="Rashid M.M."/>
            <person name="Khan S.A."/>
            <person name="Rahman M.S."/>
            <person name="Alam M."/>
        </authorList>
    </citation>
    <scope>NUCLEOTIDE SEQUENCE [LARGE SCALE GENOMIC DNA]</scope>
    <source>
        <strain evidence="11">cv. CVL-1</strain>
        <tissue evidence="10">Whole seedling</tissue>
    </source>
</reference>
<dbReference type="Gramene" id="OMO53385">
    <property type="protein sequence ID" value="OMO53385"/>
    <property type="gene ID" value="CCACVL1_28675"/>
</dbReference>
<dbReference type="GO" id="GO:0034196">
    <property type="term" value="P:acylglycerol transport"/>
    <property type="evidence" value="ECO:0007669"/>
    <property type="project" value="InterPro"/>
</dbReference>
<dbReference type="GO" id="GO:1990052">
    <property type="term" value="P:ER to chloroplast lipid transport"/>
    <property type="evidence" value="ECO:0007669"/>
    <property type="project" value="InterPro"/>
</dbReference>
<protein>
    <submittedName>
        <fullName evidence="10">Putative G protein-coupled receptor GCR1</fullName>
    </submittedName>
</protein>
<keyword evidence="11" id="KW-1185">Reference proteome</keyword>
<gene>
    <name evidence="10" type="ORF">CCACVL1_28675</name>
</gene>
<dbReference type="PRINTS" id="PR02000">
    <property type="entry name" value="GCR1PLANT"/>
</dbReference>
<accession>A0A1R3G5M4</accession>
<organism evidence="10 11">
    <name type="scientific">Corchorus capsularis</name>
    <name type="common">Jute</name>
    <dbReference type="NCBI Taxonomy" id="210143"/>
    <lineage>
        <taxon>Eukaryota</taxon>
        <taxon>Viridiplantae</taxon>
        <taxon>Streptophyta</taxon>
        <taxon>Embryophyta</taxon>
        <taxon>Tracheophyta</taxon>
        <taxon>Spermatophyta</taxon>
        <taxon>Magnoliopsida</taxon>
        <taxon>eudicotyledons</taxon>
        <taxon>Gunneridae</taxon>
        <taxon>Pentapetalae</taxon>
        <taxon>rosids</taxon>
        <taxon>malvids</taxon>
        <taxon>Malvales</taxon>
        <taxon>Malvaceae</taxon>
        <taxon>Grewioideae</taxon>
        <taxon>Apeibeae</taxon>
        <taxon>Corchorus</taxon>
    </lineage>
</organism>
<dbReference type="PRINTS" id="PR02001">
    <property type="entry name" value="GCR1CAMPR"/>
</dbReference>
<evidence type="ECO:0000256" key="2">
    <source>
        <dbReference type="ARBA" id="ARBA00022692"/>
    </source>
</evidence>
<keyword evidence="6 10" id="KW-0675">Receptor</keyword>
<dbReference type="InterPro" id="IPR022340">
    <property type="entry name" value="GPCR_GCR1_put"/>
</dbReference>
<feature type="transmembrane region" description="Helical" evidence="8">
    <location>
        <begin position="216"/>
        <end position="240"/>
    </location>
</feature>
<proteinExistence type="predicted"/>
<evidence type="ECO:0000313" key="11">
    <source>
        <dbReference type="Proteomes" id="UP000188268"/>
    </source>
</evidence>
<dbReference type="GO" id="GO:0016020">
    <property type="term" value="C:membrane"/>
    <property type="evidence" value="ECO:0007669"/>
    <property type="project" value="UniProtKB-SubCell"/>
</dbReference>
<dbReference type="GO" id="GO:0007166">
    <property type="term" value="P:cell surface receptor signaling pathway"/>
    <property type="evidence" value="ECO:0007669"/>
    <property type="project" value="InterPro"/>
</dbReference>
<feature type="domain" description="G-protein coupled receptors family 2 profile 2" evidence="9">
    <location>
        <begin position="13"/>
        <end position="131"/>
    </location>
</feature>
<evidence type="ECO:0000256" key="5">
    <source>
        <dbReference type="ARBA" id="ARBA00023136"/>
    </source>
</evidence>
<evidence type="ECO:0000256" key="8">
    <source>
        <dbReference type="SAM" id="Phobius"/>
    </source>
</evidence>
<evidence type="ECO:0000256" key="4">
    <source>
        <dbReference type="ARBA" id="ARBA00023040"/>
    </source>
</evidence>
<keyword evidence="4" id="KW-0297">G-protein coupled receptor</keyword>
<keyword evidence="7" id="KW-0807">Transducer</keyword>
<dbReference type="PANTHER" id="PTHR34954:SF4">
    <property type="entry name" value="PROTEIN TRIGALACTOSYLDIACYLGLYCEROL 4, CHLOROPLASTIC"/>
    <property type="match status" value="1"/>
</dbReference>
<feature type="transmembrane region" description="Helical" evidence="8">
    <location>
        <begin position="119"/>
        <end position="144"/>
    </location>
</feature>
<keyword evidence="5 8" id="KW-0472">Membrane</keyword>
<dbReference type="EMBL" id="AWWV01015189">
    <property type="protein sequence ID" value="OMO53385.1"/>
    <property type="molecule type" value="Genomic_DNA"/>
</dbReference>
<name>A0A1R3G5M4_COCAP</name>
<dbReference type="Proteomes" id="UP000188268">
    <property type="component" value="Unassembled WGS sequence"/>
</dbReference>
<dbReference type="InterPro" id="IPR017981">
    <property type="entry name" value="GPCR_2-like_7TM"/>
</dbReference>
<dbReference type="Pfam" id="PF05462">
    <property type="entry name" value="Dicty_CAR"/>
    <property type="match status" value="1"/>
</dbReference>
<evidence type="ECO:0000256" key="7">
    <source>
        <dbReference type="ARBA" id="ARBA00023224"/>
    </source>
</evidence>
<dbReference type="InterPro" id="IPR022343">
    <property type="entry name" value="GCR1-cAMP_receptor"/>
</dbReference>
<feature type="transmembrane region" description="Helical" evidence="8">
    <location>
        <begin position="187"/>
        <end position="204"/>
    </location>
</feature>
<feature type="transmembrane region" description="Helical" evidence="8">
    <location>
        <begin position="78"/>
        <end position="99"/>
    </location>
</feature>
<keyword evidence="2 8" id="KW-0812">Transmembrane</keyword>
<dbReference type="GO" id="GO:0009941">
    <property type="term" value="C:chloroplast envelope"/>
    <property type="evidence" value="ECO:0007669"/>
    <property type="project" value="TreeGrafter"/>
</dbReference>
<dbReference type="Gene3D" id="1.20.1070.10">
    <property type="entry name" value="Rhodopsin 7-helix transmembrane proteins"/>
    <property type="match status" value="2"/>
</dbReference>
<sequence length="750" mass="85835">MATMLSIHDRRILTAVNSGASSLSFVGSGFIVLCYCLFKELRKFSFKLVFYLSLSDMLCSFFNMVGDPSKGFFCYAQGYTTHFFCVASFLWTTTIAFTLHRTVVRHKTDVEDLEAIFHLYVWGTSLVMTAIHFITFYIPLWGAILYNGFTYFQVIRMLNNATRMAVGMSDRAYQFDARTDMKALNRWGYYPLILIGSWAFGTINRIHDFIEPGHKIFWLSFLDVGTAALMGLFNSIAYGFNAYVRRAIHERIELFWPERLRRWFPNSSRYRNQQQQSELRQRQRRTKLSKRRMKKLRWAMDGDFWELDASTPRTLEGEARAVPGKALPLGFSRGIRLSRPKQIDFMQRFMAAPFVPSYSNHLGLTLERVLTIPFTDNWFAILLAQFNLRNFLSSFRGQPHRDLKTIARLLRDKSLYALGFSSELLLTPDDALLLSSDSYYAHNTPPRKKAVFHHKFPHHNFTLDLACPALFLDNNSANYWDLPFSMALDWASLPSHSPLTYHLCLRHNHGSPNHFEGDPMAQAPASLLPSSYVKAAFSYKKNFDIWRGKAQKLKMVQPYDLFLSDPHVSASGIIGAALTATFGENSVTSLEDTENIKYFSFHDPTLKSALVGDIFASMSFTAQHGHFQRLFSDLTKFHVRLDFPSGSKFLSGAIRVAQNIADSRQPNSEAVKMICPSATLSLQQQIAGPFSFRVDSGVVIDFKNKGWHIQTDEPVFAIEYALQVLGSAKAVAWYSPKHKEFMVELRFFDT</sequence>
<feature type="transmembrane region" description="Helical" evidence="8">
    <location>
        <begin position="48"/>
        <end position="66"/>
    </location>
</feature>
<dbReference type="AlphaFoldDB" id="A0A1R3G5M4"/>